<dbReference type="SMART" id="SM00343">
    <property type="entry name" value="ZnF_C2HC"/>
    <property type="match status" value="2"/>
</dbReference>
<evidence type="ECO:0000256" key="1">
    <source>
        <dbReference type="PROSITE-ProRule" id="PRU00047"/>
    </source>
</evidence>
<gene>
    <name evidence="3" type="ORF">B4U79_11743</name>
</gene>
<dbReference type="Proteomes" id="UP000285301">
    <property type="component" value="Unassembled WGS sequence"/>
</dbReference>
<dbReference type="Gene3D" id="4.10.60.10">
    <property type="entry name" value="Zinc finger, CCHC-type"/>
    <property type="match status" value="1"/>
</dbReference>
<dbReference type="OrthoDB" id="6489650at2759"/>
<comment type="caution">
    <text evidence="3">The sequence shown here is derived from an EMBL/GenBank/DDBJ whole genome shotgun (WGS) entry which is preliminary data.</text>
</comment>
<reference evidence="3 4" key="1">
    <citation type="journal article" date="2018" name="Gigascience">
        <title>Genomes of trombidid mites reveal novel predicted allergens and laterally-transferred genes associated with secondary metabolism.</title>
        <authorList>
            <person name="Dong X."/>
            <person name="Chaisiri K."/>
            <person name="Xia D."/>
            <person name="Armstrong S.D."/>
            <person name="Fang Y."/>
            <person name="Donnelly M.J."/>
            <person name="Kadowaki T."/>
            <person name="McGarry J.W."/>
            <person name="Darby A.C."/>
            <person name="Makepeace B.L."/>
        </authorList>
    </citation>
    <scope>NUCLEOTIDE SEQUENCE [LARGE SCALE GENOMIC DNA]</scope>
    <source>
        <strain evidence="3">UoL-WK</strain>
    </source>
</reference>
<proteinExistence type="predicted"/>
<sequence>MASMTVMDKFDEANEDWSSYCERMEQYFVVNKITEEKMKLAALITAMGPGPYQLLKDLLYPVSPSSKSFDELNKILKDHLCPKRLVISERFRFFKRSQHEGESVSAFAVELKKLSTRCEFGSNLNDQLRDRLVCGLRSEAMQKKLLTEEKLTFEKALAIAVGMETAEKDTRDIQQKLESVNKVANVVKTKSSTSKRTKTADKQIETCYRCGKGNHKATDCRFREAVCHFCKKKGHIKSACRNRKEKGMKVNQFDEIKQMGTESGSYHKPYM</sequence>
<protein>
    <recommendedName>
        <fullName evidence="2">CCHC-type domain-containing protein</fullName>
    </recommendedName>
</protein>
<dbReference type="InterPro" id="IPR001878">
    <property type="entry name" value="Znf_CCHC"/>
</dbReference>
<keyword evidence="4" id="KW-1185">Reference proteome</keyword>
<dbReference type="InterPro" id="IPR036875">
    <property type="entry name" value="Znf_CCHC_sf"/>
</dbReference>
<dbReference type="GO" id="GO:0003676">
    <property type="term" value="F:nucleic acid binding"/>
    <property type="evidence" value="ECO:0007669"/>
    <property type="project" value="InterPro"/>
</dbReference>
<accession>A0A3S3NQ29</accession>
<keyword evidence="1" id="KW-0863">Zinc-finger</keyword>
<feature type="domain" description="CCHC-type" evidence="2">
    <location>
        <begin position="207"/>
        <end position="221"/>
    </location>
</feature>
<dbReference type="AlphaFoldDB" id="A0A3S3NQ29"/>
<name>A0A3S3NQ29_9ACAR</name>
<dbReference type="PROSITE" id="PS50158">
    <property type="entry name" value="ZF_CCHC"/>
    <property type="match status" value="1"/>
</dbReference>
<keyword evidence="1" id="KW-0479">Metal-binding</keyword>
<evidence type="ECO:0000313" key="4">
    <source>
        <dbReference type="Proteomes" id="UP000285301"/>
    </source>
</evidence>
<dbReference type="EMBL" id="NCKU01014527">
    <property type="protein sequence ID" value="RWR99571.1"/>
    <property type="molecule type" value="Genomic_DNA"/>
</dbReference>
<keyword evidence="1" id="KW-0862">Zinc</keyword>
<dbReference type="SUPFAM" id="SSF57756">
    <property type="entry name" value="Retrovirus zinc finger-like domains"/>
    <property type="match status" value="1"/>
</dbReference>
<dbReference type="GO" id="GO:0008270">
    <property type="term" value="F:zinc ion binding"/>
    <property type="evidence" value="ECO:0007669"/>
    <property type="project" value="UniProtKB-KW"/>
</dbReference>
<dbReference type="PANTHER" id="PTHR33198:SF19">
    <property type="entry name" value="CCHC-TYPE DOMAIN-CONTAINING PROTEIN"/>
    <property type="match status" value="1"/>
</dbReference>
<dbReference type="PANTHER" id="PTHR33198">
    <property type="entry name" value="ANK_REP_REGION DOMAIN-CONTAINING PROTEIN-RELATED"/>
    <property type="match status" value="1"/>
</dbReference>
<evidence type="ECO:0000259" key="2">
    <source>
        <dbReference type="PROSITE" id="PS50158"/>
    </source>
</evidence>
<evidence type="ECO:0000313" key="3">
    <source>
        <dbReference type="EMBL" id="RWR99571.1"/>
    </source>
</evidence>
<feature type="non-terminal residue" evidence="3">
    <location>
        <position position="271"/>
    </location>
</feature>
<dbReference type="STRING" id="1965070.A0A3S3NQ29"/>
<organism evidence="3 4">
    <name type="scientific">Dinothrombium tinctorium</name>
    <dbReference type="NCBI Taxonomy" id="1965070"/>
    <lineage>
        <taxon>Eukaryota</taxon>
        <taxon>Metazoa</taxon>
        <taxon>Ecdysozoa</taxon>
        <taxon>Arthropoda</taxon>
        <taxon>Chelicerata</taxon>
        <taxon>Arachnida</taxon>
        <taxon>Acari</taxon>
        <taxon>Acariformes</taxon>
        <taxon>Trombidiformes</taxon>
        <taxon>Prostigmata</taxon>
        <taxon>Anystina</taxon>
        <taxon>Parasitengona</taxon>
        <taxon>Trombidioidea</taxon>
        <taxon>Trombidiidae</taxon>
        <taxon>Dinothrombium</taxon>
    </lineage>
</organism>